<dbReference type="Gene3D" id="2.30.39.10">
    <property type="entry name" value="Alpha-1-antitrypsin, domain 1"/>
    <property type="match status" value="1"/>
</dbReference>
<keyword evidence="7" id="KW-1185">Reference proteome</keyword>
<protein>
    <submittedName>
        <fullName evidence="6">Serpin B4</fullName>
    </submittedName>
</protein>
<reference evidence="6" key="1">
    <citation type="submission" date="2020-08" db="EMBL/GenBank/DDBJ databases">
        <title>Multicomponent nature underlies the extraordinary mechanical properties of spider dragline silk.</title>
        <authorList>
            <person name="Kono N."/>
            <person name="Nakamura H."/>
            <person name="Mori M."/>
            <person name="Yoshida Y."/>
            <person name="Ohtoshi R."/>
            <person name="Malay A.D."/>
            <person name="Moran D.A.P."/>
            <person name="Tomita M."/>
            <person name="Numata K."/>
            <person name="Arakawa K."/>
        </authorList>
    </citation>
    <scope>NUCLEOTIDE SEQUENCE</scope>
</reference>
<dbReference type="PANTHER" id="PTHR11461:SF211">
    <property type="entry name" value="GH10112P-RELATED"/>
    <property type="match status" value="1"/>
</dbReference>
<gene>
    <name evidence="6" type="primary">SERPINB4</name>
    <name evidence="6" type="ORF">NPIL_40701</name>
</gene>
<evidence type="ECO:0000313" key="6">
    <source>
        <dbReference type="EMBL" id="GFU46087.1"/>
    </source>
</evidence>
<dbReference type="GO" id="GO:0004867">
    <property type="term" value="F:serine-type endopeptidase inhibitor activity"/>
    <property type="evidence" value="ECO:0007669"/>
    <property type="project" value="UniProtKB-KW"/>
</dbReference>
<dbReference type="OrthoDB" id="6515587at2759"/>
<dbReference type="PROSITE" id="PS00284">
    <property type="entry name" value="SERPIN"/>
    <property type="match status" value="1"/>
</dbReference>
<sequence length="333" mass="38052">MLYDGARGKTAAELRSSLGFEKAQLTDEDVDLSFRNLLTNDFVSTENYTLTTANVILIDHRLKVLAEYKNKMQNYFQAKVQDVDFFKDRSKVEQLINYWVNSKTMGKIPRLVENLSPDTFMTLLNAVYFKGLWTTPFDKESTRPDTFYNNGLKSEVKIVPTMHMLRKIPYASSEAWKIVELPFIGKKITMMIFLPITRNGLKDLEKNLTIEQIVGIRRKLKTVKVSLSLPKLRMESSIDLIPHLESMGIQRIFKKANFSGMVEKSDVGVSEVKHKAVVEITEEGAEAAGVTGMFMVPLRATSWKSFRVNHPFLFTIIDTRSKALLFMGRVMTV</sequence>
<comment type="caution">
    <text evidence="6">The sequence shown here is derived from an EMBL/GenBank/DDBJ whole genome shotgun (WGS) entry which is preliminary data.</text>
</comment>
<dbReference type="InterPro" id="IPR023796">
    <property type="entry name" value="Serpin_dom"/>
</dbReference>
<evidence type="ECO:0000256" key="2">
    <source>
        <dbReference type="ARBA" id="ARBA00022690"/>
    </source>
</evidence>
<evidence type="ECO:0000256" key="4">
    <source>
        <dbReference type="RuleBase" id="RU000411"/>
    </source>
</evidence>
<dbReference type="EMBL" id="BMAW01036846">
    <property type="protein sequence ID" value="GFU46087.1"/>
    <property type="molecule type" value="Genomic_DNA"/>
</dbReference>
<organism evidence="6 7">
    <name type="scientific">Nephila pilipes</name>
    <name type="common">Giant wood spider</name>
    <name type="synonym">Nephila maculata</name>
    <dbReference type="NCBI Taxonomy" id="299642"/>
    <lineage>
        <taxon>Eukaryota</taxon>
        <taxon>Metazoa</taxon>
        <taxon>Ecdysozoa</taxon>
        <taxon>Arthropoda</taxon>
        <taxon>Chelicerata</taxon>
        <taxon>Arachnida</taxon>
        <taxon>Araneae</taxon>
        <taxon>Araneomorphae</taxon>
        <taxon>Entelegynae</taxon>
        <taxon>Araneoidea</taxon>
        <taxon>Nephilidae</taxon>
        <taxon>Nephila</taxon>
    </lineage>
</organism>
<accession>A0A8X6QZK1</accession>
<name>A0A8X6QZK1_NEPPI</name>
<evidence type="ECO:0000259" key="5">
    <source>
        <dbReference type="SMART" id="SM00093"/>
    </source>
</evidence>
<feature type="domain" description="Serpin" evidence="5">
    <location>
        <begin position="1"/>
        <end position="333"/>
    </location>
</feature>
<dbReference type="GO" id="GO:0005615">
    <property type="term" value="C:extracellular space"/>
    <property type="evidence" value="ECO:0007669"/>
    <property type="project" value="InterPro"/>
</dbReference>
<comment type="similarity">
    <text evidence="1 4">Belongs to the serpin family.</text>
</comment>
<dbReference type="InterPro" id="IPR023795">
    <property type="entry name" value="Serpin_CS"/>
</dbReference>
<keyword evidence="3" id="KW-0722">Serine protease inhibitor</keyword>
<dbReference type="AlphaFoldDB" id="A0A8X6QZK1"/>
<evidence type="ECO:0000256" key="3">
    <source>
        <dbReference type="ARBA" id="ARBA00022900"/>
    </source>
</evidence>
<dbReference type="SUPFAM" id="SSF56574">
    <property type="entry name" value="Serpins"/>
    <property type="match status" value="1"/>
</dbReference>
<dbReference type="InterPro" id="IPR036186">
    <property type="entry name" value="Serpin_sf"/>
</dbReference>
<dbReference type="Gene3D" id="3.30.497.10">
    <property type="entry name" value="Antithrombin, subunit I, domain 2"/>
    <property type="match status" value="1"/>
</dbReference>
<dbReference type="InterPro" id="IPR042185">
    <property type="entry name" value="Serpin_sf_2"/>
</dbReference>
<proteinExistence type="inferred from homology"/>
<dbReference type="InterPro" id="IPR042178">
    <property type="entry name" value="Serpin_sf_1"/>
</dbReference>
<evidence type="ECO:0000256" key="1">
    <source>
        <dbReference type="ARBA" id="ARBA00009500"/>
    </source>
</evidence>
<dbReference type="Proteomes" id="UP000887013">
    <property type="component" value="Unassembled WGS sequence"/>
</dbReference>
<dbReference type="InterPro" id="IPR000215">
    <property type="entry name" value="Serpin_fam"/>
</dbReference>
<keyword evidence="2" id="KW-0646">Protease inhibitor</keyword>
<dbReference type="PANTHER" id="PTHR11461">
    <property type="entry name" value="SERINE PROTEASE INHIBITOR, SERPIN"/>
    <property type="match status" value="1"/>
</dbReference>
<evidence type="ECO:0000313" key="7">
    <source>
        <dbReference type="Proteomes" id="UP000887013"/>
    </source>
</evidence>
<dbReference type="SMART" id="SM00093">
    <property type="entry name" value="SERPIN"/>
    <property type="match status" value="1"/>
</dbReference>
<dbReference type="Pfam" id="PF00079">
    <property type="entry name" value="Serpin"/>
    <property type="match status" value="1"/>
</dbReference>